<dbReference type="EMBL" id="MU004198">
    <property type="protein sequence ID" value="KAF2489955.1"/>
    <property type="molecule type" value="Genomic_DNA"/>
</dbReference>
<feature type="transmembrane region" description="Helical" evidence="1">
    <location>
        <begin position="33"/>
        <end position="54"/>
    </location>
</feature>
<evidence type="ECO:0000313" key="3">
    <source>
        <dbReference type="Proteomes" id="UP000799750"/>
    </source>
</evidence>
<keyword evidence="3" id="KW-1185">Reference proteome</keyword>
<protein>
    <submittedName>
        <fullName evidence="2">Uncharacterized protein</fullName>
    </submittedName>
</protein>
<feature type="transmembrane region" description="Helical" evidence="1">
    <location>
        <begin position="122"/>
        <end position="144"/>
    </location>
</feature>
<accession>A0A6A6QC31</accession>
<dbReference type="OrthoDB" id="10499252at2759"/>
<evidence type="ECO:0000313" key="2">
    <source>
        <dbReference type="EMBL" id="KAF2489955.1"/>
    </source>
</evidence>
<evidence type="ECO:0000256" key="1">
    <source>
        <dbReference type="SAM" id="Phobius"/>
    </source>
</evidence>
<dbReference type="Proteomes" id="UP000799750">
    <property type="component" value="Unassembled WGS sequence"/>
</dbReference>
<name>A0A6A6QC31_9PEZI</name>
<keyword evidence="1" id="KW-1133">Transmembrane helix</keyword>
<feature type="transmembrane region" description="Helical" evidence="1">
    <location>
        <begin position="83"/>
        <end position="102"/>
    </location>
</feature>
<proteinExistence type="predicted"/>
<reference evidence="2" key="1">
    <citation type="journal article" date="2020" name="Stud. Mycol.">
        <title>101 Dothideomycetes genomes: a test case for predicting lifestyles and emergence of pathogens.</title>
        <authorList>
            <person name="Haridas S."/>
            <person name="Albert R."/>
            <person name="Binder M."/>
            <person name="Bloem J."/>
            <person name="Labutti K."/>
            <person name="Salamov A."/>
            <person name="Andreopoulos B."/>
            <person name="Baker S."/>
            <person name="Barry K."/>
            <person name="Bills G."/>
            <person name="Bluhm B."/>
            <person name="Cannon C."/>
            <person name="Castanera R."/>
            <person name="Culley D."/>
            <person name="Daum C."/>
            <person name="Ezra D."/>
            <person name="Gonzalez J."/>
            <person name="Henrissat B."/>
            <person name="Kuo A."/>
            <person name="Liang C."/>
            <person name="Lipzen A."/>
            <person name="Lutzoni F."/>
            <person name="Magnuson J."/>
            <person name="Mondo S."/>
            <person name="Nolan M."/>
            <person name="Ohm R."/>
            <person name="Pangilinan J."/>
            <person name="Park H.-J."/>
            <person name="Ramirez L."/>
            <person name="Alfaro M."/>
            <person name="Sun H."/>
            <person name="Tritt A."/>
            <person name="Yoshinaga Y."/>
            <person name="Zwiers L.-H."/>
            <person name="Turgeon B."/>
            <person name="Goodwin S."/>
            <person name="Spatafora J."/>
            <person name="Crous P."/>
            <person name="Grigoriev I."/>
        </authorList>
    </citation>
    <scope>NUCLEOTIDE SEQUENCE</scope>
    <source>
        <strain evidence="2">CBS 269.34</strain>
    </source>
</reference>
<keyword evidence="1" id="KW-0812">Transmembrane</keyword>
<dbReference type="AlphaFoldDB" id="A0A6A6QC31"/>
<gene>
    <name evidence="2" type="ORF">BU16DRAFT_531358</name>
</gene>
<organism evidence="2 3">
    <name type="scientific">Lophium mytilinum</name>
    <dbReference type="NCBI Taxonomy" id="390894"/>
    <lineage>
        <taxon>Eukaryota</taxon>
        <taxon>Fungi</taxon>
        <taxon>Dikarya</taxon>
        <taxon>Ascomycota</taxon>
        <taxon>Pezizomycotina</taxon>
        <taxon>Dothideomycetes</taxon>
        <taxon>Pleosporomycetidae</taxon>
        <taxon>Mytilinidiales</taxon>
        <taxon>Mytilinidiaceae</taxon>
        <taxon>Lophium</taxon>
    </lineage>
</organism>
<sequence length="156" mass="16135">MAPPIKLPDSNAIGLSTADDPPLSEIIQSSPIIALYVSSAIIAFLSTGIIVASVTRKCVQVLESVFKTSAEPKAEDKRKADDAAVACGIGLGISAIVVHFITTLCYADGYKAGFAMGWVKGSLQSGMVISLTEGILTATVLGIAKGLGWARNRGIL</sequence>
<keyword evidence="1" id="KW-0472">Membrane</keyword>